<evidence type="ECO:0000313" key="5">
    <source>
        <dbReference type="EMBL" id="TJZ50316.1"/>
    </source>
</evidence>
<evidence type="ECO:0000259" key="4">
    <source>
        <dbReference type="Pfam" id="PF02525"/>
    </source>
</evidence>
<dbReference type="GO" id="GO:0005829">
    <property type="term" value="C:cytosol"/>
    <property type="evidence" value="ECO:0007669"/>
    <property type="project" value="TreeGrafter"/>
</dbReference>
<dbReference type="AlphaFoldDB" id="A0A4U0N9E6"/>
<comment type="caution">
    <text evidence="5">The sequence shown here is derived from an EMBL/GenBank/DDBJ whole genome shotgun (WGS) entry which is preliminary data.</text>
</comment>
<keyword evidence="2" id="KW-0560">Oxidoreductase</keyword>
<sequence>MKVLWLFAHPDHRSLSGALKTEGLRTLDAHGHEHRVSDLYAMKWNPVVDADDYAHDPADRLLIGETSERAYATGQLSPDIRSEQQKLAWADTLIVQFPLWWYGMPAILKGWFDRVFVKGFAFGITDPATGRPQRYGDGKLAGKRAMVIVTAGARAATLGPRGVNGDLNDLLFPLQHGTLWYTGMSVVPPLLIPGADRTTPTDYETAATRLRDRLRTLPTATPLPFRHQNTGDYDDDLLLHPHLATPQHHGPSAHYTAPPPPAHA</sequence>
<dbReference type="PANTHER" id="PTHR10204:SF34">
    <property type="entry name" value="NAD(P)H DEHYDROGENASE [QUINONE] 1 ISOFORM 1"/>
    <property type="match status" value="1"/>
</dbReference>
<dbReference type="InterPro" id="IPR029039">
    <property type="entry name" value="Flavoprotein-like_sf"/>
</dbReference>
<evidence type="ECO:0000256" key="1">
    <source>
        <dbReference type="ARBA" id="ARBA00006252"/>
    </source>
</evidence>
<dbReference type="OrthoDB" id="9798454at2"/>
<feature type="region of interest" description="Disordered" evidence="3">
    <location>
        <begin position="241"/>
        <end position="264"/>
    </location>
</feature>
<feature type="domain" description="Flavodoxin-like fold" evidence="4">
    <location>
        <begin position="1"/>
        <end position="212"/>
    </location>
</feature>
<accession>A0A4U0N9E6</accession>
<protein>
    <submittedName>
        <fullName evidence="5">NAD(P)H-dependent oxidoreductase</fullName>
    </submittedName>
</protein>
<evidence type="ECO:0000256" key="3">
    <source>
        <dbReference type="SAM" id="MobiDB-lite"/>
    </source>
</evidence>
<dbReference type="Pfam" id="PF02525">
    <property type="entry name" value="Flavodoxin_2"/>
    <property type="match status" value="1"/>
</dbReference>
<dbReference type="PANTHER" id="PTHR10204">
    <property type="entry name" value="NAD P H OXIDOREDUCTASE-RELATED"/>
    <property type="match status" value="1"/>
</dbReference>
<dbReference type="InterPro" id="IPR003680">
    <property type="entry name" value="Flavodoxin_fold"/>
</dbReference>
<comment type="similarity">
    <text evidence="1">Belongs to the NAD(P)H dehydrogenase (quinone) family.</text>
</comment>
<evidence type="ECO:0000256" key="2">
    <source>
        <dbReference type="ARBA" id="ARBA00023002"/>
    </source>
</evidence>
<organism evidence="5 6">
    <name type="scientific">Streptomyces piniterrae</name>
    <dbReference type="NCBI Taxonomy" id="2571125"/>
    <lineage>
        <taxon>Bacteria</taxon>
        <taxon>Bacillati</taxon>
        <taxon>Actinomycetota</taxon>
        <taxon>Actinomycetes</taxon>
        <taxon>Kitasatosporales</taxon>
        <taxon>Streptomycetaceae</taxon>
        <taxon>Streptomyces</taxon>
    </lineage>
</organism>
<evidence type="ECO:0000313" key="6">
    <source>
        <dbReference type="Proteomes" id="UP000308697"/>
    </source>
</evidence>
<name>A0A4U0N9E6_9ACTN</name>
<reference evidence="5 6" key="1">
    <citation type="submission" date="2019-04" db="EMBL/GenBank/DDBJ databases">
        <title>Streptomyces piniterrae sp. nov., a heliquinomycin-producing actinomycete isolated from rhizosphere soil of Pinus yunnanensis.</title>
        <authorList>
            <person name="Zhuang X."/>
            <person name="Zhao J."/>
        </authorList>
    </citation>
    <scope>NUCLEOTIDE SEQUENCE [LARGE SCALE GENOMIC DNA]</scope>
    <source>
        <strain evidence="6">jys28</strain>
    </source>
</reference>
<dbReference type="GO" id="GO:0003955">
    <property type="term" value="F:NAD(P)H dehydrogenase (quinone) activity"/>
    <property type="evidence" value="ECO:0007669"/>
    <property type="project" value="TreeGrafter"/>
</dbReference>
<dbReference type="Gene3D" id="3.40.50.360">
    <property type="match status" value="1"/>
</dbReference>
<dbReference type="EMBL" id="SUMB01000008">
    <property type="protein sequence ID" value="TJZ50316.1"/>
    <property type="molecule type" value="Genomic_DNA"/>
</dbReference>
<proteinExistence type="inferred from homology"/>
<dbReference type="RefSeq" id="WP_136742137.1">
    <property type="nucleotide sequence ID" value="NZ_SUMB01000008.1"/>
</dbReference>
<keyword evidence="6" id="KW-1185">Reference proteome</keyword>
<dbReference type="InterPro" id="IPR051545">
    <property type="entry name" value="NAD(P)H_dehydrogenase_qn"/>
</dbReference>
<dbReference type="Proteomes" id="UP000308697">
    <property type="component" value="Unassembled WGS sequence"/>
</dbReference>
<dbReference type="SUPFAM" id="SSF52218">
    <property type="entry name" value="Flavoproteins"/>
    <property type="match status" value="1"/>
</dbReference>
<gene>
    <name evidence="5" type="ORF">FCH28_23835</name>
</gene>